<dbReference type="PROSITE" id="PS51257">
    <property type="entry name" value="PROKAR_LIPOPROTEIN"/>
    <property type="match status" value="1"/>
</dbReference>
<reference evidence="1 2" key="1">
    <citation type="journal article" date="2016" name="Nat. Commun.">
        <title>Thousands of microbial genomes shed light on interconnected biogeochemical processes in an aquifer system.</title>
        <authorList>
            <person name="Anantharaman K."/>
            <person name="Brown C.T."/>
            <person name="Hug L.A."/>
            <person name="Sharon I."/>
            <person name="Castelle C.J."/>
            <person name="Probst A.J."/>
            <person name="Thomas B.C."/>
            <person name="Singh A."/>
            <person name="Wilkins M.J."/>
            <person name="Karaoz U."/>
            <person name="Brodie E.L."/>
            <person name="Williams K.H."/>
            <person name="Hubbard S.S."/>
            <person name="Banfield J.F."/>
        </authorList>
    </citation>
    <scope>NUCLEOTIDE SEQUENCE [LARGE SCALE GENOMIC DNA]</scope>
</reference>
<proteinExistence type="predicted"/>
<evidence type="ECO:0000313" key="2">
    <source>
        <dbReference type="Proteomes" id="UP000177481"/>
    </source>
</evidence>
<name>A0A1F5EB14_9BACT</name>
<dbReference type="AlphaFoldDB" id="A0A1F5EB14"/>
<dbReference type="EMBL" id="MEZX01000002">
    <property type="protein sequence ID" value="OGD64531.1"/>
    <property type="molecule type" value="Genomic_DNA"/>
</dbReference>
<dbReference type="Proteomes" id="UP000177481">
    <property type="component" value="Unassembled WGS sequence"/>
</dbReference>
<evidence type="ECO:0000313" key="1">
    <source>
        <dbReference type="EMBL" id="OGD64531.1"/>
    </source>
</evidence>
<gene>
    <name evidence="1" type="ORF">A3A71_00540</name>
</gene>
<protein>
    <submittedName>
        <fullName evidence="1">Uncharacterized protein</fullName>
    </submittedName>
</protein>
<organism evidence="1 2">
    <name type="scientific">Candidatus Berkelbacteria bacterium RIFCSPLOWO2_01_FULL_50_28</name>
    <dbReference type="NCBI Taxonomy" id="1797471"/>
    <lineage>
        <taxon>Bacteria</taxon>
        <taxon>Candidatus Berkelbacteria</taxon>
    </lineage>
</organism>
<accession>A0A1F5EB14</accession>
<comment type="caution">
    <text evidence="1">The sequence shown here is derived from an EMBL/GenBank/DDBJ whole genome shotgun (WGS) entry which is preliminary data.</text>
</comment>
<sequence>MRYLIALFIFVLGLYGCSGNKPVAVKSPPSFAAPQPPANFAQIQSEIRAYMASHNESAWWLERQVPESQANKKLTDPLRRNITEALNRLGPTTDETKEIAKAFSKFNVGVVISSKMGVGISSDDLSYPGGKVLIVFYPKEDGPLHPAAVWYDASRKVVFVAAVDWPPAVFTSLLGHELSHALQHQRNALGSVASKELDEWVYEEVRAHTVESQILNRLADGAYYKTLDRLLAESKIVDWSEAYRVLTKGHLDELDLILGTKQAGHKVLNPVVAQHLLVVGMRCIELNVPAEDRKRELIDCYRVTTTRFGG</sequence>